<organism evidence="4 5">
    <name type="scientific">Edaphosphingomonas fennica</name>
    <dbReference type="NCBI Taxonomy" id="114404"/>
    <lineage>
        <taxon>Bacteria</taxon>
        <taxon>Pseudomonadati</taxon>
        <taxon>Pseudomonadota</taxon>
        <taxon>Alphaproteobacteria</taxon>
        <taxon>Sphingomonadales</taxon>
        <taxon>Rhizorhabdaceae</taxon>
        <taxon>Edaphosphingomonas</taxon>
    </lineage>
</organism>
<keyword evidence="1" id="KW-1277">Toxin-antitoxin system</keyword>
<dbReference type="RefSeq" id="WP_107394243.1">
    <property type="nucleotide sequence ID" value="NZ_PHHF01000023.1"/>
</dbReference>
<evidence type="ECO:0000256" key="3">
    <source>
        <dbReference type="SAM" id="MobiDB-lite"/>
    </source>
</evidence>
<comment type="similarity">
    <text evidence="2">Belongs to the TacA antitoxin family.</text>
</comment>
<dbReference type="SUPFAM" id="SSF47598">
    <property type="entry name" value="Ribbon-helix-helix"/>
    <property type="match status" value="1"/>
</dbReference>
<dbReference type="Proteomes" id="UP000241206">
    <property type="component" value="Unassembled WGS sequence"/>
</dbReference>
<dbReference type="Pfam" id="PF08681">
    <property type="entry name" value="TacA1"/>
    <property type="match status" value="1"/>
</dbReference>
<dbReference type="EMBL" id="PHHF01000023">
    <property type="protein sequence ID" value="PTD25686.1"/>
    <property type="molecule type" value="Genomic_DNA"/>
</dbReference>
<dbReference type="PANTHER" id="PTHR35401">
    <property type="entry name" value="COPG FAMILY HELIX-TURN-HELIX PROTEIN-RELATED-RELATED"/>
    <property type="match status" value="1"/>
</dbReference>
<accession>A0A2T4I5U6</accession>
<evidence type="ECO:0000256" key="1">
    <source>
        <dbReference type="ARBA" id="ARBA00022649"/>
    </source>
</evidence>
<protein>
    <submittedName>
        <fullName evidence="4">DUF1778 domain-containing protein</fullName>
    </submittedName>
</protein>
<dbReference type="InterPro" id="IPR014795">
    <property type="entry name" value="TacA_1-like"/>
</dbReference>
<evidence type="ECO:0000313" key="4">
    <source>
        <dbReference type="EMBL" id="PTD25686.1"/>
    </source>
</evidence>
<gene>
    <name evidence="4" type="ORF">CV103_05235</name>
</gene>
<feature type="region of interest" description="Disordered" evidence="3">
    <location>
        <begin position="1"/>
        <end position="24"/>
    </location>
</feature>
<dbReference type="AlphaFoldDB" id="A0A2T4I5U6"/>
<name>A0A2T4I5U6_9SPHN</name>
<reference evidence="4 5" key="1">
    <citation type="submission" date="2017-11" db="EMBL/GenBank/DDBJ databases">
        <title>Sphingomonas oleivorans sp. nov., isolated from oil-contaminated soil.</title>
        <authorList>
            <person name="Wang L."/>
            <person name="Chen L."/>
        </authorList>
    </citation>
    <scope>NUCLEOTIDE SEQUENCE [LARGE SCALE GENOMIC DNA]</scope>
    <source>
        <strain evidence="4 5">K101</strain>
    </source>
</reference>
<evidence type="ECO:0000313" key="5">
    <source>
        <dbReference type="Proteomes" id="UP000241206"/>
    </source>
</evidence>
<keyword evidence="5" id="KW-1185">Reference proteome</keyword>
<proteinExistence type="inferred from homology"/>
<dbReference type="PANTHER" id="PTHR35401:SF2">
    <property type="entry name" value="ABC-TYPE TRANSPORT SYSTEM"/>
    <property type="match status" value="1"/>
</dbReference>
<dbReference type="InterPro" id="IPR010985">
    <property type="entry name" value="Ribbon_hlx_hlx"/>
</dbReference>
<evidence type="ECO:0000256" key="2">
    <source>
        <dbReference type="ARBA" id="ARBA00049988"/>
    </source>
</evidence>
<sequence>MLAHHDATSSIDERSTERMSFRTKPRIKDAIQKAAALSGVDDSVFTMNAAYRAAMETISTHEHTTLAVVDHAAFFAALDRPAAPTDKLRAAFARHRETIESK</sequence>
<dbReference type="GO" id="GO:0006355">
    <property type="term" value="P:regulation of DNA-templated transcription"/>
    <property type="evidence" value="ECO:0007669"/>
    <property type="project" value="InterPro"/>
</dbReference>
<comment type="caution">
    <text evidence="4">The sequence shown here is derived from an EMBL/GenBank/DDBJ whole genome shotgun (WGS) entry which is preliminary data.</text>
</comment>
<dbReference type="Gene3D" id="1.20.5.780">
    <property type="entry name" value="Single helix bin"/>
    <property type="match status" value="1"/>
</dbReference>